<dbReference type="InterPro" id="IPR000719">
    <property type="entry name" value="Prot_kinase_dom"/>
</dbReference>
<dbReference type="PROSITE" id="PS51473">
    <property type="entry name" value="GNK2"/>
    <property type="match status" value="2"/>
</dbReference>
<keyword evidence="12" id="KW-0472">Membrane</keyword>
<evidence type="ECO:0000256" key="2">
    <source>
        <dbReference type="ARBA" id="ARBA00012513"/>
    </source>
</evidence>
<dbReference type="OrthoDB" id="4062651at2759"/>
<keyword evidence="8" id="KW-0547">Nucleotide-binding</keyword>
<dbReference type="PANTHER" id="PTHR27002">
    <property type="entry name" value="RECEPTOR-LIKE SERINE/THREONINE-PROTEIN KINASE SD1-8"/>
    <property type="match status" value="1"/>
</dbReference>
<dbReference type="EC" id="2.7.11.1" evidence="2"/>
<sequence>MAMGFSEMLLFTYLLLLSLLLAIPTLSLAVIASCVSTAGNYTANSIYEDNLNTIFSQVTSQTDFNFGFYNLSTGENPNQVNAIAVCRGDRNQSDCNSCLNDTVSGLKQRCPLSKEVVGWSDFCMLRYANRDIFGEMETSPDGCLINTQGVNDTNQFDFQSALSGLLSNLSSQAASGGFLRKYAAGNSRVGSLQTVLYLMLQCTPDLSQEDCEDCLTKAKANIGSCQGNIGCRIFNPSCFLRFESYLFYQDPVPLPSPPPGKQKARQITGYSNRCKFICHFGANSVLFWRSFPLENDTFSSQDGQWLGLGGGTLGYGYDYSNENFQNEDGTRSQEFPSIQLDILLAATNHFGDGNKLGEGGFGPVYKGTLPDGKEIAVKRLSKTSGQGLLEFKNEVTLIARLQHRNLVRLLGCCLENNEKLLVYEYMPNKSLDVFLFDSSIGVQLDWPKRLSIINSIARAIMYLHEDSRLRIIHRDLKASNVLLDGEMNPKISDFGMARIFGGNQSQANTNRVVGT</sequence>
<protein>
    <recommendedName>
        <fullName evidence="2">non-specific serine/threonine protein kinase</fullName>
        <ecNumber evidence="2">2.7.11.1</ecNumber>
    </recommendedName>
</protein>
<dbReference type="Pfam" id="PF07714">
    <property type="entry name" value="PK_Tyr_Ser-Thr"/>
    <property type="match status" value="1"/>
</dbReference>
<dbReference type="CDD" id="cd23509">
    <property type="entry name" value="Gnk2-like"/>
    <property type="match status" value="2"/>
</dbReference>
<comment type="catalytic activity">
    <reaction evidence="17">
        <text>L-seryl-[protein] + ATP = O-phospho-L-seryl-[protein] + ADP + H(+)</text>
        <dbReference type="Rhea" id="RHEA:17989"/>
        <dbReference type="Rhea" id="RHEA-COMP:9863"/>
        <dbReference type="Rhea" id="RHEA-COMP:11604"/>
        <dbReference type="ChEBI" id="CHEBI:15378"/>
        <dbReference type="ChEBI" id="CHEBI:29999"/>
        <dbReference type="ChEBI" id="CHEBI:30616"/>
        <dbReference type="ChEBI" id="CHEBI:83421"/>
        <dbReference type="ChEBI" id="CHEBI:456216"/>
        <dbReference type="EC" id="2.7.11.1"/>
    </reaction>
</comment>
<evidence type="ECO:0000256" key="11">
    <source>
        <dbReference type="ARBA" id="ARBA00022989"/>
    </source>
</evidence>
<keyword evidence="7" id="KW-0677">Repeat</keyword>
<dbReference type="Gene3D" id="3.30.430.20">
    <property type="entry name" value="Gnk2 domain, C-X8-C-X2-C motif"/>
    <property type="match status" value="2"/>
</dbReference>
<evidence type="ECO:0000256" key="10">
    <source>
        <dbReference type="ARBA" id="ARBA00022840"/>
    </source>
</evidence>
<evidence type="ECO:0000256" key="13">
    <source>
        <dbReference type="ARBA" id="ARBA00023157"/>
    </source>
</evidence>
<dbReference type="InterPro" id="IPR038408">
    <property type="entry name" value="GNK2_sf"/>
</dbReference>
<dbReference type="PANTHER" id="PTHR27002:SF814">
    <property type="entry name" value="CYSTEINE-RICH RECEPTOR-LIKE PROTEIN KINASE 10"/>
    <property type="match status" value="1"/>
</dbReference>
<evidence type="ECO:0000256" key="6">
    <source>
        <dbReference type="ARBA" id="ARBA00022729"/>
    </source>
</evidence>
<keyword evidence="13" id="KW-1015">Disulfide bond</keyword>
<evidence type="ECO:0000256" key="1">
    <source>
        <dbReference type="ARBA" id="ARBA00004167"/>
    </source>
</evidence>
<keyword evidence="3" id="KW-0723">Serine/threonine-protein kinase</keyword>
<evidence type="ECO:0000256" key="5">
    <source>
        <dbReference type="ARBA" id="ARBA00022692"/>
    </source>
</evidence>
<evidence type="ECO:0000256" key="16">
    <source>
        <dbReference type="ARBA" id="ARBA00047899"/>
    </source>
</evidence>
<feature type="domain" description="Protein kinase" evidence="19">
    <location>
        <begin position="350"/>
        <end position="515"/>
    </location>
</feature>
<dbReference type="InterPro" id="IPR008271">
    <property type="entry name" value="Ser/Thr_kinase_AS"/>
</dbReference>
<evidence type="ECO:0000256" key="15">
    <source>
        <dbReference type="ARBA" id="ARBA00023180"/>
    </source>
</evidence>
<evidence type="ECO:0000256" key="3">
    <source>
        <dbReference type="ARBA" id="ARBA00022527"/>
    </source>
</evidence>
<dbReference type="FunFam" id="3.30.430.20:FF:000003">
    <property type="entry name" value="Cysteine-rich RLK (RECEPTOR-like protein kinase) 10"/>
    <property type="match status" value="1"/>
</dbReference>
<dbReference type="SUPFAM" id="SSF56112">
    <property type="entry name" value="Protein kinase-like (PK-like)"/>
    <property type="match status" value="1"/>
</dbReference>
<keyword evidence="4" id="KW-0808">Transferase</keyword>
<keyword evidence="5" id="KW-0812">Transmembrane</keyword>
<dbReference type="InterPro" id="IPR011009">
    <property type="entry name" value="Kinase-like_dom_sf"/>
</dbReference>
<dbReference type="PROSITE" id="PS50011">
    <property type="entry name" value="PROTEIN_KINASE_DOM"/>
    <property type="match status" value="1"/>
</dbReference>
<dbReference type="GO" id="GO:0005886">
    <property type="term" value="C:plasma membrane"/>
    <property type="evidence" value="ECO:0007669"/>
    <property type="project" value="TreeGrafter"/>
</dbReference>
<evidence type="ECO:0000256" key="9">
    <source>
        <dbReference type="ARBA" id="ARBA00022777"/>
    </source>
</evidence>
<keyword evidence="6 18" id="KW-0732">Signal</keyword>
<comment type="catalytic activity">
    <reaction evidence="16">
        <text>L-threonyl-[protein] + ATP = O-phospho-L-threonyl-[protein] + ADP + H(+)</text>
        <dbReference type="Rhea" id="RHEA:46608"/>
        <dbReference type="Rhea" id="RHEA-COMP:11060"/>
        <dbReference type="Rhea" id="RHEA-COMP:11605"/>
        <dbReference type="ChEBI" id="CHEBI:15378"/>
        <dbReference type="ChEBI" id="CHEBI:30013"/>
        <dbReference type="ChEBI" id="CHEBI:30616"/>
        <dbReference type="ChEBI" id="CHEBI:61977"/>
        <dbReference type="ChEBI" id="CHEBI:456216"/>
        <dbReference type="EC" id="2.7.11.1"/>
    </reaction>
</comment>
<dbReference type="Gene3D" id="3.30.200.20">
    <property type="entry name" value="Phosphorylase Kinase, domain 1"/>
    <property type="match status" value="1"/>
</dbReference>
<feature type="domain" description="Gnk2-homologous" evidence="20">
    <location>
        <begin position="29"/>
        <end position="132"/>
    </location>
</feature>
<dbReference type="STRING" id="93759.A0A1R3H3E9"/>
<dbReference type="GO" id="GO:0004674">
    <property type="term" value="F:protein serine/threonine kinase activity"/>
    <property type="evidence" value="ECO:0007669"/>
    <property type="project" value="UniProtKB-KW"/>
</dbReference>
<evidence type="ECO:0000256" key="14">
    <source>
        <dbReference type="ARBA" id="ARBA00023170"/>
    </source>
</evidence>
<dbReference type="FunFam" id="1.10.510.10:FF:001019">
    <property type="entry name" value="G-type lectin S-receptor-like serine/threonine-protein kinase B120"/>
    <property type="match status" value="1"/>
</dbReference>
<dbReference type="PROSITE" id="PS00108">
    <property type="entry name" value="PROTEIN_KINASE_ST"/>
    <property type="match status" value="1"/>
</dbReference>
<keyword evidence="9" id="KW-0418">Kinase</keyword>
<evidence type="ECO:0000256" key="17">
    <source>
        <dbReference type="ARBA" id="ARBA00048679"/>
    </source>
</evidence>
<keyword evidence="10" id="KW-0067">ATP-binding</keyword>
<evidence type="ECO:0000259" key="19">
    <source>
        <dbReference type="PROSITE" id="PS50011"/>
    </source>
</evidence>
<evidence type="ECO:0000313" key="21">
    <source>
        <dbReference type="EMBL" id="OMO64895.1"/>
    </source>
</evidence>
<name>A0A1R3H3E9_9ROSI</name>
<dbReference type="Gene3D" id="1.10.510.10">
    <property type="entry name" value="Transferase(Phosphotransferase) domain 1"/>
    <property type="match status" value="1"/>
</dbReference>
<gene>
    <name evidence="21" type="ORF">COLO4_31707</name>
</gene>
<dbReference type="EMBL" id="AWUE01020869">
    <property type="protein sequence ID" value="OMO64895.1"/>
    <property type="molecule type" value="Genomic_DNA"/>
</dbReference>
<evidence type="ECO:0000256" key="7">
    <source>
        <dbReference type="ARBA" id="ARBA00022737"/>
    </source>
</evidence>
<dbReference type="GO" id="GO:0005524">
    <property type="term" value="F:ATP binding"/>
    <property type="evidence" value="ECO:0007669"/>
    <property type="project" value="UniProtKB-KW"/>
</dbReference>
<accession>A0A1R3H3E9</accession>
<keyword evidence="15" id="KW-0325">Glycoprotein</keyword>
<reference evidence="22" key="1">
    <citation type="submission" date="2013-09" db="EMBL/GenBank/DDBJ databases">
        <title>Corchorus olitorius genome sequencing.</title>
        <authorList>
            <person name="Alam M."/>
            <person name="Haque M.S."/>
            <person name="Islam M.S."/>
            <person name="Emdad E.M."/>
            <person name="Islam M.M."/>
            <person name="Ahmed B."/>
            <person name="Halim A."/>
            <person name="Hossen Q.M.M."/>
            <person name="Hossain M.Z."/>
            <person name="Ahmed R."/>
            <person name="Khan M.M."/>
            <person name="Islam R."/>
            <person name="Rashid M.M."/>
            <person name="Khan S.A."/>
            <person name="Rahman M.S."/>
            <person name="Alam M."/>
            <person name="Yahiya A.S."/>
            <person name="Khan M.S."/>
            <person name="Azam M.S."/>
            <person name="Haque T."/>
            <person name="Lashkar M.Z.H."/>
            <person name="Akhand A.I."/>
            <person name="Morshed G."/>
            <person name="Roy S."/>
            <person name="Uddin K.S."/>
            <person name="Rabeya T."/>
            <person name="Hossain A.S."/>
            <person name="Chowdhury A."/>
            <person name="Snigdha A.R."/>
            <person name="Mortoza M.S."/>
            <person name="Matin S.A."/>
            <person name="Hoque S.M.E."/>
            <person name="Islam M.K."/>
            <person name="Roy D.K."/>
            <person name="Haider R."/>
            <person name="Moosa M.M."/>
            <person name="Elias S.M."/>
            <person name="Hasan A.M."/>
            <person name="Jahan S."/>
            <person name="Shafiuddin M."/>
            <person name="Mahmood N."/>
            <person name="Shommy N.S."/>
        </authorList>
    </citation>
    <scope>NUCLEOTIDE SEQUENCE [LARGE SCALE GENOMIC DNA]</scope>
    <source>
        <strain evidence="22">cv. O-4</strain>
    </source>
</reference>
<keyword evidence="22" id="KW-1185">Reference proteome</keyword>
<dbReference type="AlphaFoldDB" id="A0A1R3H3E9"/>
<feature type="domain" description="Gnk2-homologous" evidence="20">
    <location>
        <begin position="138"/>
        <end position="247"/>
    </location>
</feature>
<keyword evidence="14" id="KW-0675">Receptor</keyword>
<dbReference type="SMART" id="SM00220">
    <property type="entry name" value="S_TKc"/>
    <property type="match status" value="1"/>
</dbReference>
<dbReference type="Proteomes" id="UP000187203">
    <property type="component" value="Unassembled WGS sequence"/>
</dbReference>
<feature type="chain" id="PRO_5013068454" description="non-specific serine/threonine protein kinase" evidence="18">
    <location>
        <begin position="30"/>
        <end position="515"/>
    </location>
</feature>
<dbReference type="FunFam" id="3.30.200.20:FF:000195">
    <property type="entry name" value="G-type lectin S-receptor-like serine/threonine-protein kinase"/>
    <property type="match status" value="1"/>
</dbReference>
<dbReference type="InterPro" id="IPR001245">
    <property type="entry name" value="Ser-Thr/Tyr_kinase_cat_dom"/>
</dbReference>
<evidence type="ECO:0000259" key="20">
    <source>
        <dbReference type="PROSITE" id="PS51473"/>
    </source>
</evidence>
<evidence type="ECO:0000256" key="8">
    <source>
        <dbReference type="ARBA" id="ARBA00022741"/>
    </source>
</evidence>
<keyword evidence="11" id="KW-1133">Transmembrane helix</keyword>
<dbReference type="Pfam" id="PF01657">
    <property type="entry name" value="Stress-antifung"/>
    <property type="match status" value="2"/>
</dbReference>
<proteinExistence type="predicted"/>
<feature type="signal peptide" evidence="18">
    <location>
        <begin position="1"/>
        <end position="29"/>
    </location>
</feature>
<comment type="caution">
    <text evidence="21">The sequence shown here is derived from an EMBL/GenBank/DDBJ whole genome shotgun (WGS) entry which is preliminary data.</text>
</comment>
<evidence type="ECO:0000256" key="12">
    <source>
        <dbReference type="ARBA" id="ARBA00023136"/>
    </source>
</evidence>
<organism evidence="21 22">
    <name type="scientific">Corchorus olitorius</name>
    <dbReference type="NCBI Taxonomy" id="93759"/>
    <lineage>
        <taxon>Eukaryota</taxon>
        <taxon>Viridiplantae</taxon>
        <taxon>Streptophyta</taxon>
        <taxon>Embryophyta</taxon>
        <taxon>Tracheophyta</taxon>
        <taxon>Spermatophyta</taxon>
        <taxon>Magnoliopsida</taxon>
        <taxon>eudicotyledons</taxon>
        <taxon>Gunneridae</taxon>
        <taxon>Pentapetalae</taxon>
        <taxon>rosids</taxon>
        <taxon>malvids</taxon>
        <taxon>Malvales</taxon>
        <taxon>Malvaceae</taxon>
        <taxon>Grewioideae</taxon>
        <taxon>Apeibeae</taxon>
        <taxon>Corchorus</taxon>
    </lineage>
</organism>
<evidence type="ECO:0000256" key="18">
    <source>
        <dbReference type="SAM" id="SignalP"/>
    </source>
</evidence>
<evidence type="ECO:0000313" key="22">
    <source>
        <dbReference type="Proteomes" id="UP000187203"/>
    </source>
</evidence>
<comment type="subcellular location">
    <subcellularLocation>
        <location evidence="1">Membrane</location>
        <topology evidence="1">Single-pass membrane protein</topology>
    </subcellularLocation>
</comment>
<evidence type="ECO:0000256" key="4">
    <source>
        <dbReference type="ARBA" id="ARBA00022679"/>
    </source>
</evidence>
<dbReference type="InterPro" id="IPR002902">
    <property type="entry name" value="GNK2"/>
</dbReference>